<sequence length="58" mass="5664">MGQIPTMPPERGSEVPAVFAIGEDESGGDLEPAAGGAGTVARTGASLAEALVRNRAGA</sequence>
<evidence type="ECO:0000313" key="1">
    <source>
        <dbReference type="EMBL" id="WUT82002.1"/>
    </source>
</evidence>
<reference evidence="1" key="1">
    <citation type="submission" date="2022-10" db="EMBL/GenBank/DDBJ databases">
        <title>The complete genomes of actinobacterial strains from the NBC collection.</title>
        <authorList>
            <person name="Joergensen T.S."/>
            <person name="Alvarez Arevalo M."/>
            <person name="Sterndorff E.B."/>
            <person name="Faurdal D."/>
            <person name="Vuksanovic O."/>
            <person name="Mourched A.-S."/>
            <person name="Charusanti P."/>
            <person name="Shaw S."/>
            <person name="Blin K."/>
            <person name="Weber T."/>
        </authorList>
    </citation>
    <scope>NUCLEOTIDE SEQUENCE</scope>
    <source>
        <strain evidence="1">NBC_00668</strain>
    </source>
</reference>
<name>A0ABZ1XGC2_9ACTN</name>
<proteinExistence type="predicted"/>
<accession>A0ABZ1XGC2</accession>
<protein>
    <submittedName>
        <fullName evidence="1">Uncharacterized protein</fullName>
    </submittedName>
</protein>
<organism evidence="1 2">
    <name type="scientific">Streptomyces melanogenes</name>
    <dbReference type="NCBI Taxonomy" id="67326"/>
    <lineage>
        <taxon>Bacteria</taxon>
        <taxon>Bacillati</taxon>
        <taxon>Actinomycetota</taxon>
        <taxon>Actinomycetes</taxon>
        <taxon>Kitasatosporales</taxon>
        <taxon>Streptomycetaceae</taxon>
        <taxon>Streptomyces</taxon>
    </lineage>
</organism>
<dbReference type="Proteomes" id="UP001432060">
    <property type="component" value="Chromosome"/>
</dbReference>
<keyword evidence="2" id="KW-1185">Reference proteome</keyword>
<gene>
    <name evidence="1" type="ORF">OG515_07205</name>
</gene>
<dbReference type="EMBL" id="CP109019">
    <property type="protein sequence ID" value="WUT82002.1"/>
    <property type="molecule type" value="Genomic_DNA"/>
</dbReference>
<evidence type="ECO:0000313" key="2">
    <source>
        <dbReference type="Proteomes" id="UP001432060"/>
    </source>
</evidence>
<dbReference type="RefSeq" id="WP_329396760.1">
    <property type="nucleotide sequence ID" value="NZ_CP109019.1"/>
</dbReference>